<dbReference type="PANTHER" id="PTHR39327">
    <property type="match status" value="1"/>
</dbReference>
<comment type="caution">
    <text evidence="2">The sequence shown here is derived from an EMBL/GenBank/DDBJ whole genome shotgun (WGS) entry which is preliminary data.</text>
</comment>
<feature type="chain" id="PRO_5047104466" evidence="1">
    <location>
        <begin position="34"/>
        <end position="330"/>
    </location>
</feature>
<gene>
    <name evidence="2" type="ORF">ABID26_005812</name>
</gene>
<protein>
    <submittedName>
        <fullName evidence="2">Transglutaminase-like cysteine proteinase</fullName>
    </submittedName>
</protein>
<dbReference type="Proteomes" id="UP001549036">
    <property type="component" value="Unassembled WGS sequence"/>
</dbReference>
<proteinExistence type="predicted"/>
<dbReference type="InterPro" id="IPR010319">
    <property type="entry name" value="Transglutaminase-like_Cys_pept"/>
</dbReference>
<keyword evidence="3" id="KW-1185">Reference proteome</keyword>
<dbReference type="RefSeq" id="WP_292372047.1">
    <property type="nucleotide sequence ID" value="NZ_JBEPLM010000014.1"/>
</dbReference>
<dbReference type="Gene3D" id="3.10.620.30">
    <property type="match status" value="1"/>
</dbReference>
<dbReference type="Pfam" id="PF06035">
    <property type="entry name" value="Peptidase_C93"/>
    <property type="match status" value="1"/>
</dbReference>
<sequence>MKIQKAALAASGIKVLLLAIGLAGLPNASSASAISVGNPASRTMPPPANLGGVSLARLQPWQPVTAYRITGVDSAYGPLEAYPAVDSSSGEGAHGIDPIQVDPIQTGAIIPGVFGSVALSMRNFPVAARWAPVYKAILDCTPGSACDRENAAFGGIIDIAGSKGFRDKLAFVNSSINRLIAYRKDSAVYGKLDYWAKPSEILEHRAGDCEDFAILKMAALLRAGIPAQSMSLVVLQDRRRNFFHAVLSVSTGSGAFILDSLSNNVAMDSDLPDYVPLYSFSTDRAWIHGSKSGARIADIDGGFATVAPGEGASPDVTVIQSEAKTLGWDD</sequence>
<organism evidence="2 3">
    <name type="scientific">Mesorhizobium shonense</name>
    <dbReference type="NCBI Taxonomy" id="1209948"/>
    <lineage>
        <taxon>Bacteria</taxon>
        <taxon>Pseudomonadati</taxon>
        <taxon>Pseudomonadota</taxon>
        <taxon>Alphaproteobacteria</taxon>
        <taxon>Hyphomicrobiales</taxon>
        <taxon>Phyllobacteriaceae</taxon>
        <taxon>Mesorhizobium</taxon>
    </lineage>
</organism>
<feature type="signal peptide" evidence="1">
    <location>
        <begin position="1"/>
        <end position="33"/>
    </location>
</feature>
<accession>A0ABV2I1A1</accession>
<dbReference type="InterPro" id="IPR038765">
    <property type="entry name" value="Papain-like_cys_pep_sf"/>
</dbReference>
<dbReference type="EMBL" id="JBEPLM010000014">
    <property type="protein sequence ID" value="MET3596394.1"/>
    <property type="molecule type" value="Genomic_DNA"/>
</dbReference>
<dbReference type="SUPFAM" id="SSF54001">
    <property type="entry name" value="Cysteine proteinases"/>
    <property type="match status" value="1"/>
</dbReference>
<evidence type="ECO:0000256" key="1">
    <source>
        <dbReference type="SAM" id="SignalP"/>
    </source>
</evidence>
<keyword evidence="1" id="KW-0732">Signal</keyword>
<name>A0ABV2I1A1_9HYPH</name>
<dbReference type="PANTHER" id="PTHR39327:SF1">
    <property type="entry name" value="BLR5470 PROTEIN"/>
    <property type="match status" value="1"/>
</dbReference>
<evidence type="ECO:0000313" key="2">
    <source>
        <dbReference type="EMBL" id="MET3596394.1"/>
    </source>
</evidence>
<evidence type="ECO:0000313" key="3">
    <source>
        <dbReference type="Proteomes" id="UP001549036"/>
    </source>
</evidence>
<reference evidence="2 3" key="1">
    <citation type="submission" date="2024-06" db="EMBL/GenBank/DDBJ databases">
        <title>Genomic Encyclopedia of Type Strains, Phase IV (KMG-IV): sequencing the most valuable type-strain genomes for metagenomic binning, comparative biology and taxonomic classification.</title>
        <authorList>
            <person name="Goeker M."/>
        </authorList>
    </citation>
    <scope>NUCLEOTIDE SEQUENCE [LARGE SCALE GENOMIC DNA]</scope>
    <source>
        <strain evidence="2 3">DSM 29846</strain>
    </source>
</reference>